<comment type="caution">
    <text evidence="1">The sequence shown here is derived from an EMBL/GenBank/DDBJ whole genome shotgun (WGS) entry which is preliminary data.</text>
</comment>
<protein>
    <submittedName>
        <fullName evidence="1">Uncharacterized protein</fullName>
    </submittedName>
</protein>
<accession>A0AAV7U0F8</accession>
<evidence type="ECO:0000313" key="2">
    <source>
        <dbReference type="Proteomes" id="UP001066276"/>
    </source>
</evidence>
<gene>
    <name evidence="1" type="ORF">NDU88_007574</name>
</gene>
<dbReference type="EMBL" id="JANPWB010000006">
    <property type="protein sequence ID" value="KAJ1182382.1"/>
    <property type="molecule type" value="Genomic_DNA"/>
</dbReference>
<evidence type="ECO:0000313" key="1">
    <source>
        <dbReference type="EMBL" id="KAJ1182382.1"/>
    </source>
</evidence>
<name>A0AAV7U0F8_PLEWA</name>
<keyword evidence="2" id="KW-1185">Reference proteome</keyword>
<sequence length="78" mass="8509">MRVAGPTFPFVTQRDAARYLPLSTLLFPQAPYWVTSSPGYIPLGVRVRAGSCVWGLNRHGAIERCPPGLPRSVLDLSA</sequence>
<dbReference type="AlphaFoldDB" id="A0AAV7U0F8"/>
<dbReference type="Proteomes" id="UP001066276">
    <property type="component" value="Chromosome 3_2"/>
</dbReference>
<proteinExistence type="predicted"/>
<organism evidence="1 2">
    <name type="scientific">Pleurodeles waltl</name>
    <name type="common">Iberian ribbed newt</name>
    <dbReference type="NCBI Taxonomy" id="8319"/>
    <lineage>
        <taxon>Eukaryota</taxon>
        <taxon>Metazoa</taxon>
        <taxon>Chordata</taxon>
        <taxon>Craniata</taxon>
        <taxon>Vertebrata</taxon>
        <taxon>Euteleostomi</taxon>
        <taxon>Amphibia</taxon>
        <taxon>Batrachia</taxon>
        <taxon>Caudata</taxon>
        <taxon>Salamandroidea</taxon>
        <taxon>Salamandridae</taxon>
        <taxon>Pleurodelinae</taxon>
        <taxon>Pleurodeles</taxon>
    </lineage>
</organism>
<reference evidence="1" key="1">
    <citation type="journal article" date="2022" name="bioRxiv">
        <title>Sequencing and chromosome-scale assembly of the giantPleurodeles waltlgenome.</title>
        <authorList>
            <person name="Brown T."/>
            <person name="Elewa A."/>
            <person name="Iarovenko S."/>
            <person name="Subramanian E."/>
            <person name="Araus A.J."/>
            <person name="Petzold A."/>
            <person name="Susuki M."/>
            <person name="Suzuki K.-i.T."/>
            <person name="Hayashi T."/>
            <person name="Toyoda A."/>
            <person name="Oliveira C."/>
            <person name="Osipova E."/>
            <person name="Leigh N.D."/>
            <person name="Simon A."/>
            <person name="Yun M.H."/>
        </authorList>
    </citation>
    <scope>NUCLEOTIDE SEQUENCE</scope>
    <source>
        <strain evidence="1">20211129_DDA</strain>
        <tissue evidence="1">Liver</tissue>
    </source>
</reference>